<keyword evidence="11" id="KW-0418">Kinase</keyword>
<dbReference type="FunFam" id="3.30.200.20:FF:000001">
    <property type="entry name" value="Ephrin type-A receptor 5"/>
    <property type="match status" value="1"/>
</dbReference>
<dbReference type="SMART" id="SM00060">
    <property type="entry name" value="FN3"/>
    <property type="match status" value="2"/>
</dbReference>
<feature type="domain" description="SAM" evidence="27">
    <location>
        <begin position="915"/>
        <end position="979"/>
    </location>
</feature>
<dbReference type="GO" id="GO:0030425">
    <property type="term" value="C:dendrite"/>
    <property type="evidence" value="ECO:0007669"/>
    <property type="project" value="TreeGrafter"/>
</dbReference>
<dbReference type="InterPro" id="IPR001426">
    <property type="entry name" value="Tyr_kinase_rcpt_V_CS"/>
</dbReference>
<evidence type="ECO:0000256" key="1">
    <source>
        <dbReference type="ARBA" id="ARBA00004251"/>
    </source>
</evidence>
<dbReference type="FunFam" id="2.60.120.260:FF:000023">
    <property type="entry name" value="Ephrin type-A receptor 2"/>
    <property type="match status" value="1"/>
</dbReference>
<feature type="binding site" evidence="22">
    <location>
        <begin position="631"/>
        <end position="639"/>
    </location>
    <ligand>
        <name>ATP</name>
        <dbReference type="ChEBI" id="CHEBI:30616"/>
    </ligand>
</feature>
<dbReference type="OMA" id="EERACQP"/>
<dbReference type="FunFam" id="2.10.50.10:FF:000001">
    <property type="entry name" value="Ephrin type-A receptor 5"/>
    <property type="match status" value="1"/>
</dbReference>
<dbReference type="InterPro" id="IPR008979">
    <property type="entry name" value="Galactose-bd-like_sf"/>
</dbReference>
<evidence type="ECO:0000256" key="21">
    <source>
        <dbReference type="PIRSR" id="PIRSR000666-1"/>
    </source>
</evidence>
<dbReference type="FunFam" id="1.10.510.10:FF:000019">
    <property type="entry name" value="Ephrin type-A receptor 5"/>
    <property type="match status" value="1"/>
</dbReference>
<evidence type="ECO:0000256" key="13">
    <source>
        <dbReference type="ARBA" id="ARBA00022843"/>
    </source>
</evidence>
<evidence type="ECO:0000256" key="15">
    <source>
        <dbReference type="ARBA" id="ARBA00022989"/>
    </source>
</evidence>
<dbReference type="SUPFAM" id="SSF57184">
    <property type="entry name" value="Growth factor receptor domain"/>
    <property type="match status" value="1"/>
</dbReference>
<dbReference type="GO" id="GO:0007411">
    <property type="term" value="P:axon guidance"/>
    <property type="evidence" value="ECO:0007669"/>
    <property type="project" value="TreeGrafter"/>
</dbReference>
<evidence type="ECO:0000256" key="25">
    <source>
        <dbReference type="SAM" id="Phobius"/>
    </source>
</evidence>
<dbReference type="FunFam" id="2.60.40.10:FF:000059">
    <property type="entry name" value="Ephrin type-A receptor 6"/>
    <property type="match status" value="1"/>
</dbReference>
<feature type="disulfide bond" evidence="23">
    <location>
        <begin position="111"/>
        <end position="121"/>
    </location>
</feature>
<keyword evidence="17" id="KW-0829">Tyrosine-protein kinase</keyword>
<keyword evidence="4" id="KW-0597">Phosphoprotein</keyword>
<dbReference type="InterPro" id="IPR036116">
    <property type="entry name" value="FN3_sf"/>
</dbReference>
<proteinExistence type="predicted"/>
<evidence type="ECO:0000256" key="16">
    <source>
        <dbReference type="ARBA" id="ARBA00023136"/>
    </source>
</evidence>
<dbReference type="Pfam" id="PF07714">
    <property type="entry name" value="PK_Tyr_Ser-Thr"/>
    <property type="match status" value="1"/>
</dbReference>
<evidence type="ECO:0000256" key="18">
    <source>
        <dbReference type="ARBA" id="ARBA00023170"/>
    </source>
</evidence>
<dbReference type="Gene3D" id="1.10.150.50">
    <property type="entry name" value="Transcription Factor, Ets-1"/>
    <property type="match status" value="1"/>
</dbReference>
<dbReference type="PANTHER" id="PTHR46877:SF20">
    <property type="entry name" value="RECEPTOR PROTEIN-TYROSINE KINASE"/>
    <property type="match status" value="1"/>
</dbReference>
<dbReference type="InterPro" id="IPR008266">
    <property type="entry name" value="Tyr_kinase_AS"/>
</dbReference>
<dbReference type="PIRSF" id="PIRSF000666">
    <property type="entry name" value="TyrPK_ephrin_receptor"/>
    <property type="match status" value="1"/>
</dbReference>
<reference evidence="30" key="1">
    <citation type="submission" date="2025-08" db="UniProtKB">
        <authorList>
            <consortium name="Ensembl"/>
        </authorList>
    </citation>
    <scope>IDENTIFICATION</scope>
</reference>
<dbReference type="AlphaFoldDB" id="A0A8C1A9R1"/>
<keyword evidence="9" id="KW-0677">Repeat</keyword>
<feature type="transmembrane region" description="Helical" evidence="25">
    <location>
        <begin position="573"/>
        <end position="589"/>
    </location>
</feature>
<dbReference type="Gene3D" id="3.30.200.20">
    <property type="entry name" value="Phosphorylase Kinase, domain 1"/>
    <property type="match status" value="1"/>
</dbReference>
<dbReference type="InterPro" id="IPR003961">
    <property type="entry name" value="FN3_dom"/>
</dbReference>
<evidence type="ECO:0000256" key="22">
    <source>
        <dbReference type="PIRSR" id="PIRSR000666-2"/>
    </source>
</evidence>
<dbReference type="SMART" id="SM00219">
    <property type="entry name" value="TyrKc"/>
    <property type="match status" value="1"/>
</dbReference>
<dbReference type="SUPFAM" id="SSF49785">
    <property type="entry name" value="Galactose-binding domain-like"/>
    <property type="match status" value="1"/>
</dbReference>
<dbReference type="Pfam" id="PF25599">
    <property type="entry name" value="Ephrin_CRD"/>
    <property type="match status" value="1"/>
</dbReference>
<evidence type="ECO:0000313" key="31">
    <source>
        <dbReference type="Proteomes" id="UP001108240"/>
    </source>
</evidence>
<evidence type="ECO:0000259" key="26">
    <source>
        <dbReference type="PROSITE" id="PS50011"/>
    </source>
</evidence>
<evidence type="ECO:0000256" key="23">
    <source>
        <dbReference type="PIRSR" id="PIRSR000666-3"/>
    </source>
</evidence>
<evidence type="ECO:0000259" key="28">
    <source>
        <dbReference type="PROSITE" id="PS50853"/>
    </source>
</evidence>
<keyword evidence="14" id="KW-0130">Cell adhesion</keyword>
<dbReference type="GO" id="GO:0005005">
    <property type="term" value="F:transmembrane-ephrin receptor activity"/>
    <property type="evidence" value="ECO:0007669"/>
    <property type="project" value="TreeGrafter"/>
</dbReference>
<feature type="transmembrane region" description="Helical" evidence="25">
    <location>
        <begin position="544"/>
        <end position="566"/>
    </location>
</feature>
<keyword evidence="18" id="KW-0675">Receptor</keyword>
<dbReference type="Gene3D" id="2.10.50.10">
    <property type="entry name" value="Tumor Necrosis Factor Receptor, subunit A, domain 2"/>
    <property type="match status" value="1"/>
</dbReference>
<dbReference type="PRINTS" id="PR00109">
    <property type="entry name" value="TYRKINASE"/>
</dbReference>
<evidence type="ECO:0000256" key="7">
    <source>
        <dbReference type="ARBA" id="ARBA00022692"/>
    </source>
</evidence>
<evidence type="ECO:0000256" key="12">
    <source>
        <dbReference type="ARBA" id="ARBA00022840"/>
    </source>
</evidence>
<evidence type="ECO:0000256" key="8">
    <source>
        <dbReference type="ARBA" id="ARBA00022729"/>
    </source>
</evidence>
<dbReference type="Gene3D" id="2.60.120.260">
    <property type="entry name" value="Galactose-binding domain-like"/>
    <property type="match status" value="1"/>
</dbReference>
<dbReference type="Pfam" id="PF00041">
    <property type="entry name" value="fn3"/>
    <property type="match status" value="2"/>
</dbReference>
<dbReference type="Pfam" id="PF14575">
    <property type="entry name" value="EphA2_TM"/>
    <property type="match status" value="1"/>
</dbReference>
<dbReference type="InterPro" id="IPR011009">
    <property type="entry name" value="Kinase-like_dom_sf"/>
</dbReference>
<evidence type="ECO:0000256" key="19">
    <source>
        <dbReference type="ARBA" id="ARBA00023180"/>
    </source>
</evidence>
<dbReference type="PROSITE" id="PS00109">
    <property type="entry name" value="PROTEIN_KINASE_TYR"/>
    <property type="match status" value="1"/>
</dbReference>
<keyword evidence="23" id="KW-1015">Disulfide bond</keyword>
<dbReference type="Pfam" id="PF01404">
    <property type="entry name" value="Ephrin_lbd"/>
    <property type="match status" value="1"/>
</dbReference>
<dbReference type="InterPro" id="IPR001660">
    <property type="entry name" value="SAM"/>
</dbReference>
<comment type="catalytic activity">
    <reaction evidence="20">
        <text>L-tyrosyl-[protein] + ATP = O-phospho-L-tyrosyl-[protein] + ADP + H(+)</text>
        <dbReference type="Rhea" id="RHEA:10596"/>
        <dbReference type="Rhea" id="RHEA-COMP:10136"/>
        <dbReference type="Rhea" id="RHEA-COMP:20101"/>
        <dbReference type="ChEBI" id="CHEBI:15378"/>
        <dbReference type="ChEBI" id="CHEBI:30616"/>
        <dbReference type="ChEBI" id="CHEBI:46858"/>
        <dbReference type="ChEBI" id="CHEBI:61978"/>
        <dbReference type="ChEBI" id="CHEBI:456216"/>
        <dbReference type="EC" id="2.7.10.1"/>
    </reaction>
</comment>
<dbReference type="InterPro" id="IPR027936">
    <property type="entry name" value="Eph_TM"/>
</dbReference>
<dbReference type="InterPro" id="IPR000719">
    <property type="entry name" value="Prot_kinase_dom"/>
</dbReference>
<keyword evidence="10 22" id="KW-0547">Nucleotide-binding</keyword>
<dbReference type="InterPro" id="IPR013761">
    <property type="entry name" value="SAM/pointed_sf"/>
</dbReference>
<keyword evidence="3" id="KW-1003">Cell membrane</keyword>
<keyword evidence="8" id="KW-0732">Signal</keyword>
<dbReference type="PANTHER" id="PTHR46877">
    <property type="entry name" value="EPH RECEPTOR A5"/>
    <property type="match status" value="1"/>
</dbReference>
<dbReference type="Ensembl" id="ENSCCRT00000016160.2">
    <property type="protein sequence ID" value="ENSCCRP00000014784.2"/>
    <property type="gene ID" value="ENSCCRG00000062010.1"/>
</dbReference>
<dbReference type="Pfam" id="PF00536">
    <property type="entry name" value="SAM_1"/>
    <property type="match status" value="1"/>
</dbReference>
<dbReference type="SUPFAM" id="SSF49265">
    <property type="entry name" value="Fibronectin type III"/>
    <property type="match status" value="1"/>
</dbReference>
<dbReference type="SMART" id="SM00454">
    <property type="entry name" value="SAM"/>
    <property type="match status" value="1"/>
</dbReference>
<dbReference type="InterPro" id="IPR020635">
    <property type="entry name" value="Tyr_kinase_cat_dom"/>
</dbReference>
<dbReference type="SUPFAM" id="SSF47769">
    <property type="entry name" value="SAM/Pointed domain"/>
    <property type="match status" value="1"/>
</dbReference>
<dbReference type="Proteomes" id="UP001108240">
    <property type="component" value="Unplaced"/>
</dbReference>
<keyword evidence="19" id="KW-0325">Glycoprotein</keyword>
<evidence type="ECO:0000259" key="27">
    <source>
        <dbReference type="PROSITE" id="PS50105"/>
    </source>
</evidence>
<reference evidence="30" key="2">
    <citation type="submission" date="2025-09" db="UniProtKB">
        <authorList>
            <consortium name="Ensembl"/>
        </authorList>
    </citation>
    <scope>IDENTIFICATION</scope>
</reference>
<protein>
    <recommendedName>
        <fullName evidence="2">receptor protein-tyrosine kinase</fullName>
        <ecNumber evidence="2">2.7.10.1</ecNumber>
    </recommendedName>
</protein>
<evidence type="ECO:0000256" key="20">
    <source>
        <dbReference type="ARBA" id="ARBA00051243"/>
    </source>
</evidence>
<evidence type="ECO:0000256" key="3">
    <source>
        <dbReference type="ARBA" id="ARBA00022475"/>
    </source>
</evidence>
<dbReference type="InterPro" id="IPR001245">
    <property type="entry name" value="Ser-Thr/Tyr_kinase_cat_dom"/>
</dbReference>
<dbReference type="InterPro" id="IPR017441">
    <property type="entry name" value="Protein_kinase_ATP_BS"/>
</dbReference>
<evidence type="ECO:0000256" key="17">
    <source>
        <dbReference type="ARBA" id="ARBA00023137"/>
    </source>
</evidence>
<name>A0A8C1A9R1_CYPCA</name>
<evidence type="ECO:0000259" key="29">
    <source>
        <dbReference type="PROSITE" id="PS51550"/>
    </source>
</evidence>
<feature type="domain" description="Eph LBD" evidence="29">
    <location>
        <begin position="1"/>
        <end position="212"/>
    </location>
</feature>
<keyword evidence="31" id="KW-1185">Reference proteome</keyword>
<dbReference type="PROSITE" id="PS00107">
    <property type="entry name" value="PROTEIN_KINASE_ATP"/>
    <property type="match status" value="1"/>
</dbReference>
<dbReference type="GO" id="GO:0005886">
    <property type="term" value="C:plasma membrane"/>
    <property type="evidence" value="ECO:0007669"/>
    <property type="project" value="UniProtKB-SubCell"/>
</dbReference>
<dbReference type="InterPro" id="IPR050449">
    <property type="entry name" value="Ephrin_rcpt_TKs"/>
</dbReference>
<feature type="binding site" evidence="22 24">
    <location>
        <position position="657"/>
    </location>
    <ligand>
        <name>ATP</name>
        <dbReference type="ChEBI" id="CHEBI:30616"/>
    </ligand>
</feature>
<dbReference type="CDD" id="cd00063">
    <property type="entry name" value="FN3"/>
    <property type="match status" value="2"/>
</dbReference>
<dbReference type="PROSITE" id="PS50011">
    <property type="entry name" value="PROTEIN_KINASE_DOM"/>
    <property type="match status" value="1"/>
</dbReference>
<dbReference type="PROSITE" id="PS50105">
    <property type="entry name" value="SAM_DOMAIN"/>
    <property type="match status" value="1"/>
</dbReference>
<evidence type="ECO:0000256" key="5">
    <source>
        <dbReference type="ARBA" id="ARBA00022657"/>
    </source>
</evidence>
<evidence type="ECO:0000256" key="10">
    <source>
        <dbReference type="ARBA" id="ARBA00022741"/>
    </source>
</evidence>
<dbReference type="Gene3D" id="2.60.40.1770">
    <property type="entry name" value="ephrin a2 ectodomain"/>
    <property type="match status" value="1"/>
</dbReference>
<evidence type="ECO:0000313" key="30">
    <source>
        <dbReference type="Ensembl" id="ENSCCRP00000014784.2"/>
    </source>
</evidence>
<dbReference type="PROSITE" id="PS51550">
    <property type="entry name" value="EPH_LBD"/>
    <property type="match status" value="1"/>
</dbReference>
<dbReference type="InterPro" id="IPR016257">
    <property type="entry name" value="Tyr_kinase_ephrin_rcpt"/>
</dbReference>
<evidence type="ECO:0000256" key="24">
    <source>
        <dbReference type="PROSITE-ProRule" id="PRU10141"/>
    </source>
</evidence>
<feature type="disulfide bond" evidence="23">
    <location>
        <begin position="74"/>
        <end position="194"/>
    </location>
</feature>
<dbReference type="InterPro" id="IPR013783">
    <property type="entry name" value="Ig-like_fold"/>
</dbReference>
<evidence type="ECO:0000256" key="6">
    <source>
        <dbReference type="ARBA" id="ARBA00022679"/>
    </source>
</evidence>
<dbReference type="InterPro" id="IPR009030">
    <property type="entry name" value="Growth_fac_rcpt_cys_sf"/>
</dbReference>
<dbReference type="InterPro" id="IPR001090">
    <property type="entry name" value="Ephrin_rcpt_lig-bd_dom"/>
</dbReference>
<dbReference type="SUPFAM" id="SSF56112">
    <property type="entry name" value="Protein kinase-like (PK-like)"/>
    <property type="match status" value="1"/>
</dbReference>
<dbReference type="GO" id="GO:0005524">
    <property type="term" value="F:ATP binding"/>
    <property type="evidence" value="ECO:0007669"/>
    <property type="project" value="UniProtKB-UniRule"/>
</dbReference>
<keyword evidence="16 25" id="KW-0472">Membrane</keyword>
<keyword evidence="13" id="KW-0832">Ubl conjugation</keyword>
<dbReference type="Gene3D" id="1.10.510.10">
    <property type="entry name" value="Transferase(Phosphotransferase) domain 1"/>
    <property type="match status" value="1"/>
</dbReference>
<dbReference type="PROSITE" id="PS50853">
    <property type="entry name" value="FN3"/>
    <property type="match status" value="2"/>
</dbReference>
<evidence type="ECO:0000256" key="14">
    <source>
        <dbReference type="ARBA" id="ARBA00022889"/>
    </source>
</evidence>
<comment type="subcellular location">
    <subcellularLocation>
        <location evidence="1">Cell membrane</location>
        <topology evidence="1">Single-pass type I membrane protein</topology>
    </subcellularLocation>
</comment>
<dbReference type="FunFam" id="1.10.150.50:FF:000029">
    <property type="entry name" value="Ephrin type-A receptor 1"/>
    <property type="match status" value="1"/>
</dbReference>
<dbReference type="GO" id="GO:0007155">
    <property type="term" value="P:cell adhesion"/>
    <property type="evidence" value="ECO:0007669"/>
    <property type="project" value="UniProtKB-KW"/>
</dbReference>
<dbReference type="PROSITE" id="PS00791">
    <property type="entry name" value="RECEPTOR_TYR_KIN_V_2"/>
    <property type="match status" value="1"/>
</dbReference>
<keyword evidence="6" id="KW-0808">Transferase</keyword>
<dbReference type="Gene3D" id="2.60.40.10">
    <property type="entry name" value="Immunoglobulins"/>
    <property type="match status" value="2"/>
</dbReference>
<dbReference type="SMART" id="SM00615">
    <property type="entry name" value="EPH_lbd"/>
    <property type="match status" value="1"/>
</dbReference>
<accession>A0A8C1A9R1</accession>
<dbReference type="GeneTree" id="ENSGT00940000165103"/>
<organism evidence="30 31">
    <name type="scientific">Cyprinus carpio carpio</name>
    <dbReference type="NCBI Taxonomy" id="630221"/>
    <lineage>
        <taxon>Eukaryota</taxon>
        <taxon>Metazoa</taxon>
        <taxon>Chordata</taxon>
        <taxon>Craniata</taxon>
        <taxon>Vertebrata</taxon>
        <taxon>Euteleostomi</taxon>
        <taxon>Actinopterygii</taxon>
        <taxon>Neopterygii</taxon>
        <taxon>Teleostei</taxon>
        <taxon>Ostariophysi</taxon>
        <taxon>Cypriniformes</taxon>
        <taxon>Cyprinidae</taxon>
        <taxon>Cyprininae</taxon>
        <taxon>Cyprinus</taxon>
    </lineage>
</organism>
<keyword evidence="15 25" id="KW-1133">Transmembrane helix</keyword>
<evidence type="ECO:0000256" key="4">
    <source>
        <dbReference type="ARBA" id="ARBA00022553"/>
    </source>
</evidence>
<evidence type="ECO:0000256" key="2">
    <source>
        <dbReference type="ARBA" id="ARBA00011902"/>
    </source>
</evidence>
<feature type="active site" description="Proton acceptor" evidence="21">
    <location>
        <position position="750"/>
    </location>
</feature>
<keyword evidence="5" id="KW-0037">Angiogenesis</keyword>
<feature type="domain" description="Protein kinase" evidence="26">
    <location>
        <begin position="625"/>
        <end position="886"/>
    </location>
</feature>
<evidence type="ECO:0000256" key="11">
    <source>
        <dbReference type="ARBA" id="ARBA00022777"/>
    </source>
</evidence>
<dbReference type="FunFam" id="2.60.40.10:FF:002007">
    <property type="entry name" value="Eph receptor A2 a"/>
    <property type="match status" value="1"/>
</dbReference>
<keyword evidence="12 22" id="KW-0067">ATP-binding</keyword>
<dbReference type="GO" id="GO:0001525">
    <property type="term" value="P:angiogenesis"/>
    <property type="evidence" value="ECO:0007669"/>
    <property type="project" value="UniProtKB-KW"/>
</dbReference>
<keyword evidence="7 25" id="KW-0812">Transmembrane</keyword>
<dbReference type="SMART" id="SM01411">
    <property type="entry name" value="Ephrin_rec_like"/>
    <property type="match status" value="1"/>
</dbReference>
<evidence type="ECO:0000256" key="9">
    <source>
        <dbReference type="ARBA" id="ARBA00022737"/>
    </source>
</evidence>
<dbReference type="EC" id="2.7.10.1" evidence="2"/>
<feature type="domain" description="Fibronectin type-III" evidence="28">
    <location>
        <begin position="439"/>
        <end position="534"/>
    </location>
</feature>
<feature type="domain" description="Fibronectin type-III" evidence="28">
    <location>
        <begin position="331"/>
        <end position="435"/>
    </location>
</feature>
<sequence length="988" mass="109628">YQLCSATGPFEVTLILPAISILFKELSQKEVVSRQSVVGKRRAEAFCLPHPSNEFYKVVQTVVNGSLLYTYSVCNVASDTEQDNWLRTTFIQRRPDVSRLSVELRFVVRDCNSFGGSSPSCRETFGLYLGETDTDVGTNFRKSQFRKIATVAPDEVTANRGGGRADLRVNIETKSIGPLSRRGFYLAFQDLGGCVALLGLRVFYTTCPATMRSLAAFPEQVASGAEVEGTCVKDAVVVGEAAPRMYCTAEGEWVVPVGQCLCRAGYQAVGDACKACEPGYYKSTDSSQPCEVCPENTKRSGRGALLCPCMEGFFRAPTEPNSAPCSSLPSPPQNLVYKPLLTAGSLQLSWRLPADTGGRSDITYSVVCERCEGGLCSLCGGRVRFEPVQTALKDPEVVVSELEPHVNYTFTVEAHNGVSQFSRRRATASITTVLHFTDGPRVLYLKVEDRTTSSLTLSWVVDQYVQNNNSPRYELMYRKKLDVTTYTVLVLEKNSVQINDLLPGTKYVFRVHTLTAEGHPSSHNAELEFETLPLAESQTQNSSMVVMGAIAGGGVMLLIVVVILLLHKRLEDLYLVSLFPFHSLFYLFPNHRARFPNFTYIDPHTYEDPCAAVLKFASEIHPSHITKQKVIGAGEFGEVYRGSLKIPGRCEVAVAIKTLKPGYTEKQRQDFLSEASIMGQFSHKNIIRLEGVVTKFKDAMIITEYMENGALDQYLRDHDGDFSSYQLVGMLSGIAAGMKYLSDMNYVHRDLAARNVLVNGNLECKVSDFGLSRVLEDYPEGTYTTTGGKIPIRWTAPEAIAYRKFTSASDVWSFGIVMWEVMSFGERPYWDMSNHEVMKSINEGFRLPAPMGCPSAVNQLMLQCWLQDRSKRPRFVDIVNLLEKLLRNPESLSAIASIDPRVSIRLPSTSGNDGAPFRSLDKWLESIKMAQYRETFALAGIKTMEQVLNLKIDDIGNIGVRLPGHQKRIAYSILGLQDPTATLDVFAV</sequence>